<name>A0A0L6UT50_9BASI</name>
<evidence type="ECO:0000313" key="8">
    <source>
        <dbReference type="EMBL" id="KNZ51040.1"/>
    </source>
</evidence>
<feature type="transmembrane region" description="Helical" evidence="7">
    <location>
        <begin position="295"/>
        <end position="312"/>
    </location>
</feature>
<evidence type="ECO:0000256" key="4">
    <source>
        <dbReference type="ARBA" id="ARBA00023002"/>
    </source>
</evidence>
<evidence type="ECO:0000256" key="3">
    <source>
        <dbReference type="ARBA" id="ARBA00022723"/>
    </source>
</evidence>
<keyword evidence="7" id="KW-0472">Membrane</keyword>
<keyword evidence="4" id="KW-0560">Oxidoreductase</keyword>
<evidence type="ECO:0000256" key="5">
    <source>
        <dbReference type="ARBA" id="ARBA00023004"/>
    </source>
</evidence>
<keyword evidence="6" id="KW-0503">Monooxygenase</keyword>
<feature type="transmembrane region" description="Helical" evidence="7">
    <location>
        <begin position="74"/>
        <end position="92"/>
    </location>
</feature>
<dbReference type="InterPro" id="IPR050121">
    <property type="entry name" value="Cytochrome_P450_monoxygenase"/>
</dbReference>
<keyword evidence="3" id="KW-0479">Metal-binding</keyword>
<accession>A0A0L6UT50</accession>
<comment type="similarity">
    <text evidence="2">Belongs to the cytochrome P450 family.</text>
</comment>
<keyword evidence="5" id="KW-0408">Iron</keyword>
<dbReference type="GO" id="GO:0020037">
    <property type="term" value="F:heme binding"/>
    <property type="evidence" value="ECO:0007669"/>
    <property type="project" value="InterPro"/>
</dbReference>
<dbReference type="PANTHER" id="PTHR24305">
    <property type="entry name" value="CYTOCHROME P450"/>
    <property type="match status" value="1"/>
</dbReference>
<gene>
    <name evidence="8" type="ORF">VP01_4118g1</name>
</gene>
<evidence type="ECO:0000313" key="9">
    <source>
        <dbReference type="Proteomes" id="UP000037035"/>
    </source>
</evidence>
<dbReference type="Proteomes" id="UP000037035">
    <property type="component" value="Unassembled WGS sequence"/>
</dbReference>
<dbReference type="GO" id="GO:0004497">
    <property type="term" value="F:monooxygenase activity"/>
    <property type="evidence" value="ECO:0007669"/>
    <property type="project" value="UniProtKB-KW"/>
</dbReference>
<dbReference type="Gene3D" id="1.10.630.10">
    <property type="entry name" value="Cytochrome P450"/>
    <property type="match status" value="1"/>
</dbReference>
<comment type="caution">
    <text evidence="8">The sequence shown here is derived from an EMBL/GenBank/DDBJ whole genome shotgun (WGS) entry which is preliminary data.</text>
</comment>
<keyword evidence="7" id="KW-1133">Transmembrane helix</keyword>
<dbReference type="GO" id="GO:0005506">
    <property type="term" value="F:iron ion binding"/>
    <property type="evidence" value="ECO:0007669"/>
    <property type="project" value="InterPro"/>
</dbReference>
<evidence type="ECO:0000256" key="2">
    <source>
        <dbReference type="ARBA" id="ARBA00010617"/>
    </source>
</evidence>
<feature type="transmembrane region" description="Helical" evidence="7">
    <location>
        <begin position="98"/>
        <end position="120"/>
    </location>
</feature>
<keyword evidence="7" id="KW-0812">Transmembrane</keyword>
<evidence type="ECO:0000256" key="6">
    <source>
        <dbReference type="ARBA" id="ARBA00023033"/>
    </source>
</evidence>
<reference evidence="8 9" key="1">
    <citation type="submission" date="2015-08" db="EMBL/GenBank/DDBJ databases">
        <title>Next Generation Sequencing and Analysis of the Genome of Puccinia sorghi L Schw, the Causal Agent of Maize Common Rust.</title>
        <authorList>
            <person name="Rochi L."/>
            <person name="Burguener G."/>
            <person name="Darino M."/>
            <person name="Turjanski A."/>
            <person name="Kreff E."/>
            <person name="Dieguez M.J."/>
            <person name="Sacco F."/>
        </authorList>
    </citation>
    <scope>NUCLEOTIDE SEQUENCE [LARGE SCALE GENOMIC DNA]</scope>
    <source>
        <strain evidence="8 9">RO10H11247</strain>
    </source>
</reference>
<dbReference type="STRING" id="27349.A0A0L6UT50"/>
<dbReference type="AlphaFoldDB" id="A0A0L6UT50"/>
<sequence length="327" mass="37716">MRYGAPSETWIMRNSEILTFQRLAELNYLTSMKDFTPMTFFPLLWILSTVNTLADPNRQLVAHFIFRRHEPTAFQYLSIQASMFLLLSTLLQNSISTGLLLLSVFNVFLGVHIAFYRLVWHDLRSFPGPKIAALTQGWILKEAYLGRTRFTMKELGEKYGEWVRIGPNELYTTSIEALYTIMGAKGWPKGPSYDSGITKGESGGDSVLTIKTRQFHMPEHAIRRRIWTKAFTPKAIAEYLPSVDARLEEMLNIIDDHVKQKKSVDLCLQIGCFVYNTMCDMAYGGLVMTRRRNTLNFPASYGILILLYVFHLREQIYQRIRRKSIAS</sequence>
<protein>
    <submittedName>
        <fullName evidence="8">Cytochrome P450 67</fullName>
    </submittedName>
</protein>
<organism evidence="8 9">
    <name type="scientific">Puccinia sorghi</name>
    <dbReference type="NCBI Taxonomy" id="27349"/>
    <lineage>
        <taxon>Eukaryota</taxon>
        <taxon>Fungi</taxon>
        <taxon>Dikarya</taxon>
        <taxon>Basidiomycota</taxon>
        <taxon>Pucciniomycotina</taxon>
        <taxon>Pucciniomycetes</taxon>
        <taxon>Pucciniales</taxon>
        <taxon>Pucciniaceae</taxon>
        <taxon>Puccinia</taxon>
    </lineage>
</organism>
<dbReference type="PANTHER" id="PTHR24305:SF187">
    <property type="entry name" value="P450, PUTATIVE (EUROFUNG)-RELATED"/>
    <property type="match status" value="1"/>
</dbReference>
<dbReference type="SUPFAM" id="SSF48264">
    <property type="entry name" value="Cytochrome P450"/>
    <property type="match status" value="1"/>
</dbReference>
<keyword evidence="9" id="KW-1185">Reference proteome</keyword>
<dbReference type="InterPro" id="IPR036396">
    <property type="entry name" value="Cyt_P450_sf"/>
</dbReference>
<dbReference type="GO" id="GO:0016705">
    <property type="term" value="F:oxidoreductase activity, acting on paired donors, with incorporation or reduction of molecular oxygen"/>
    <property type="evidence" value="ECO:0007669"/>
    <property type="project" value="InterPro"/>
</dbReference>
<dbReference type="VEuPathDB" id="FungiDB:VP01_4118g1"/>
<dbReference type="OrthoDB" id="6692864at2759"/>
<proteinExistence type="inferred from homology"/>
<evidence type="ECO:0000256" key="7">
    <source>
        <dbReference type="SAM" id="Phobius"/>
    </source>
</evidence>
<dbReference type="EMBL" id="LAVV01009189">
    <property type="protein sequence ID" value="KNZ51040.1"/>
    <property type="molecule type" value="Genomic_DNA"/>
</dbReference>
<comment type="cofactor">
    <cofactor evidence="1">
        <name>heme</name>
        <dbReference type="ChEBI" id="CHEBI:30413"/>
    </cofactor>
</comment>
<evidence type="ECO:0000256" key="1">
    <source>
        <dbReference type="ARBA" id="ARBA00001971"/>
    </source>
</evidence>